<keyword evidence="1" id="KW-0175">Coiled coil</keyword>
<dbReference type="AlphaFoldDB" id="A0A815R7S0"/>
<accession>A0A815R7S0</accession>
<reference evidence="2" key="1">
    <citation type="submission" date="2021-02" db="EMBL/GenBank/DDBJ databases">
        <authorList>
            <person name="Nowell W R."/>
        </authorList>
    </citation>
    <scope>NUCLEOTIDE SEQUENCE</scope>
</reference>
<protein>
    <submittedName>
        <fullName evidence="2">Uncharacterized protein</fullName>
    </submittedName>
</protein>
<gene>
    <name evidence="2" type="ORF">RFH988_LOCUS37643</name>
</gene>
<name>A0A815R7S0_9BILA</name>
<evidence type="ECO:0000313" key="3">
    <source>
        <dbReference type="Proteomes" id="UP000663882"/>
    </source>
</evidence>
<proteinExistence type="predicted"/>
<comment type="caution">
    <text evidence="2">The sequence shown here is derived from an EMBL/GenBank/DDBJ whole genome shotgun (WGS) entry which is preliminary data.</text>
</comment>
<sequence length="374" mass="43925">MKNIVYLAMKLFLNVYIFVKNYFFPEKKIIEAGIMWQYRTDKINELIKELIEVCEDIPDLPSSYLNHIKKLNEDITLQTNEKYRANDIHKMLIEIENLINLINENKTQKILRILFCIEVITYQLLEHINQNREQISDIENDCEEIQNQLSDLKNDNDKIQDLIKNVCNQAKKIDAENKELNAQTNDLLAETDDLIAQAKQLLGACYQLNKPASNQVLKQVYNDLLAPLTKQIQDEFDLQNEEKIRRLEECYDFRRYYTLSTVEKIQSETEINDEPTILINNILQTFCNEAELPKTELLEFLLHKSGITYESDGFIDTYLYDVINGQCNEHELIHCIENRNDVSIVFTDKEKDVLIKLARVNIARRRNEILALVA</sequence>
<feature type="coiled-coil region" evidence="1">
    <location>
        <begin position="128"/>
        <end position="197"/>
    </location>
</feature>
<evidence type="ECO:0000313" key="2">
    <source>
        <dbReference type="EMBL" id="CAF1473320.1"/>
    </source>
</evidence>
<organism evidence="2 3">
    <name type="scientific">Rotaria sordida</name>
    <dbReference type="NCBI Taxonomy" id="392033"/>
    <lineage>
        <taxon>Eukaryota</taxon>
        <taxon>Metazoa</taxon>
        <taxon>Spiralia</taxon>
        <taxon>Gnathifera</taxon>
        <taxon>Rotifera</taxon>
        <taxon>Eurotatoria</taxon>
        <taxon>Bdelloidea</taxon>
        <taxon>Philodinida</taxon>
        <taxon>Philodinidae</taxon>
        <taxon>Rotaria</taxon>
    </lineage>
</organism>
<dbReference type="Proteomes" id="UP000663882">
    <property type="component" value="Unassembled WGS sequence"/>
</dbReference>
<evidence type="ECO:0000256" key="1">
    <source>
        <dbReference type="SAM" id="Coils"/>
    </source>
</evidence>
<dbReference type="EMBL" id="CAJNOO010007751">
    <property type="protein sequence ID" value="CAF1473320.1"/>
    <property type="molecule type" value="Genomic_DNA"/>
</dbReference>